<organism evidence="1 2">
    <name type="scientific">Beta vulgaris subsp. vulgaris</name>
    <name type="common">Beet</name>
    <dbReference type="NCBI Taxonomy" id="3555"/>
    <lineage>
        <taxon>Eukaryota</taxon>
        <taxon>Viridiplantae</taxon>
        <taxon>Streptophyta</taxon>
        <taxon>Embryophyta</taxon>
        <taxon>Tracheophyta</taxon>
        <taxon>Spermatophyta</taxon>
        <taxon>Magnoliopsida</taxon>
        <taxon>eudicotyledons</taxon>
        <taxon>Gunneridae</taxon>
        <taxon>Pentapetalae</taxon>
        <taxon>Caryophyllales</taxon>
        <taxon>Chenopodiaceae</taxon>
        <taxon>Betoideae</taxon>
        <taxon>Beta</taxon>
    </lineage>
</organism>
<keyword evidence="2" id="KW-1185">Reference proteome</keyword>
<gene>
    <name evidence="1" type="ORF">BVRB_9g225300</name>
</gene>
<dbReference type="EMBL" id="KQ090379">
    <property type="protein sequence ID" value="KMS96430.1"/>
    <property type="molecule type" value="Genomic_DNA"/>
</dbReference>
<dbReference type="Gramene" id="KMS96430">
    <property type="protein sequence ID" value="KMS96430"/>
    <property type="gene ID" value="BVRB_9g225300"/>
</dbReference>
<sequence>MGWFDDELITVLEEAIQVHHFAHFTLQFAIAFCN</sequence>
<protein>
    <submittedName>
        <fullName evidence="1">Uncharacterized protein</fullName>
    </submittedName>
</protein>
<evidence type="ECO:0000313" key="1">
    <source>
        <dbReference type="EMBL" id="KMS96430.1"/>
    </source>
</evidence>
<dbReference type="Proteomes" id="UP000035740">
    <property type="component" value="Unassembled WGS sequence"/>
</dbReference>
<evidence type="ECO:0000313" key="2">
    <source>
        <dbReference type="Proteomes" id="UP000035740"/>
    </source>
</evidence>
<accession>A0A0J8DZZ5</accession>
<proteinExistence type="predicted"/>
<dbReference type="AlphaFoldDB" id="A0A0J8DZZ5"/>
<name>A0A0J8DZZ5_BETVV</name>
<reference evidence="1 2" key="1">
    <citation type="journal article" date="2014" name="Nature">
        <title>The genome of the recently domesticated crop plant sugar beet (Beta vulgaris).</title>
        <authorList>
            <person name="Dohm J.C."/>
            <person name="Minoche A.E."/>
            <person name="Holtgrawe D."/>
            <person name="Capella-Gutierrez S."/>
            <person name="Zakrzewski F."/>
            <person name="Tafer H."/>
            <person name="Rupp O."/>
            <person name="Sorensen T.R."/>
            <person name="Stracke R."/>
            <person name="Reinhardt R."/>
            <person name="Goesmann A."/>
            <person name="Kraft T."/>
            <person name="Schulz B."/>
            <person name="Stadler P.F."/>
            <person name="Schmidt T."/>
            <person name="Gabaldon T."/>
            <person name="Lehrach H."/>
            <person name="Weisshaar B."/>
            <person name="Himmelbauer H."/>
        </authorList>
    </citation>
    <scope>NUCLEOTIDE SEQUENCE [LARGE SCALE GENOMIC DNA]</scope>
    <source>
        <tissue evidence="1">Taproot</tissue>
    </source>
</reference>